<dbReference type="RefSeq" id="WP_007189819.1">
    <property type="nucleotide sequence ID" value="NZ_AOLS01000073.1"/>
</dbReference>
<organism evidence="1 2">
    <name type="scientific">Haloarcula marismortui ATCC 33799</name>
    <dbReference type="NCBI Taxonomy" id="662475"/>
    <lineage>
        <taxon>Archaea</taxon>
        <taxon>Methanobacteriati</taxon>
        <taxon>Methanobacteriota</taxon>
        <taxon>Stenosarchaea group</taxon>
        <taxon>Halobacteria</taxon>
        <taxon>Halobacteriales</taxon>
        <taxon>Haloarculaceae</taxon>
        <taxon>Haloarcula</taxon>
    </lineage>
</organism>
<evidence type="ECO:0000313" key="1">
    <source>
        <dbReference type="EMBL" id="EMA14659.1"/>
    </source>
</evidence>
<dbReference type="Proteomes" id="UP000011687">
    <property type="component" value="Unassembled WGS sequence"/>
</dbReference>
<sequence>MATSVSEYVDYEEKDGVGIWKIEDFPAAIDAGDMKAAEQHYVETASDPEMQSVVVTIGGVENMDSEVLEHVEEEWTAVAAESGVDFTAYVADGIARLSISQKNEAEDVVTKGFNEFEPALEWAKEKRTS</sequence>
<accession>M0K3G4</accession>
<dbReference type="PATRIC" id="fig|662475.6.peg.3015"/>
<proteinExistence type="predicted"/>
<evidence type="ECO:0000313" key="2">
    <source>
        <dbReference type="Proteomes" id="UP000011687"/>
    </source>
</evidence>
<gene>
    <name evidence="1" type="ORF">C435_15411</name>
</gene>
<dbReference type="EMBL" id="AOLS01000073">
    <property type="protein sequence ID" value="EMA14659.1"/>
    <property type="molecule type" value="Genomic_DNA"/>
</dbReference>
<reference evidence="1 2" key="1">
    <citation type="journal article" date="2014" name="PLoS Genet.">
        <title>Phylogenetically driven sequencing of extremely halophilic archaea reveals strategies for static and dynamic osmo-response.</title>
        <authorList>
            <person name="Becker E.A."/>
            <person name="Seitzer P.M."/>
            <person name="Tritt A."/>
            <person name="Larsen D."/>
            <person name="Krusor M."/>
            <person name="Yao A.I."/>
            <person name="Wu D."/>
            <person name="Madern D."/>
            <person name="Eisen J.A."/>
            <person name="Darling A.E."/>
            <person name="Facciotti M.T."/>
        </authorList>
    </citation>
    <scope>NUCLEOTIDE SEQUENCE [LARGE SCALE GENOMIC DNA]</scope>
    <source>
        <strain evidence="1 2">ATCC 33799</strain>
    </source>
</reference>
<name>M0K3G4_9EURY</name>
<comment type="caution">
    <text evidence="1">The sequence shown here is derived from an EMBL/GenBank/DDBJ whole genome shotgun (WGS) entry which is preliminary data.</text>
</comment>
<protein>
    <submittedName>
        <fullName evidence="1">Uncharacterized protein</fullName>
    </submittedName>
</protein>
<dbReference type="AlphaFoldDB" id="M0K3G4"/>
<keyword evidence="2" id="KW-1185">Reference proteome</keyword>